<reference evidence="2" key="1">
    <citation type="submission" date="2021-06" db="EMBL/GenBank/DDBJ databases">
        <title>Comparative genomics, transcriptomics and evolutionary studies reveal genomic signatures of adaptation to plant cell wall in hemibiotrophic fungi.</title>
        <authorList>
            <consortium name="DOE Joint Genome Institute"/>
            <person name="Baroncelli R."/>
            <person name="Diaz J.F."/>
            <person name="Benocci T."/>
            <person name="Peng M."/>
            <person name="Battaglia E."/>
            <person name="Haridas S."/>
            <person name="Andreopoulos W."/>
            <person name="Labutti K."/>
            <person name="Pangilinan J."/>
            <person name="Floch G.L."/>
            <person name="Makela M.R."/>
            <person name="Henrissat B."/>
            <person name="Grigoriev I.V."/>
            <person name="Crouch J.A."/>
            <person name="De Vries R.P."/>
            <person name="Sukno S.A."/>
            <person name="Thon M.R."/>
        </authorList>
    </citation>
    <scope>NUCLEOTIDE SEQUENCE</scope>
    <source>
        <strain evidence="2">MAFF235873</strain>
    </source>
</reference>
<comment type="caution">
    <text evidence="2">The sequence shown here is derived from an EMBL/GenBank/DDBJ whole genome shotgun (WGS) entry which is preliminary data.</text>
</comment>
<protein>
    <submittedName>
        <fullName evidence="2">Uncharacterized protein</fullName>
    </submittedName>
</protein>
<evidence type="ECO:0000256" key="1">
    <source>
        <dbReference type="SAM" id="MobiDB-lite"/>
    </source>
</evidence>
<proteinExistence type="predicted"/>
<name>A0AAD9H1F5_9PEZI</name>
<organism evidence="2 3">
    <name type="scientific">Colletotrichum zoysiae</name>
    <dbReference type="NCBI Taxonomy" id="1216348"/>
    <lineage>
        <taxon>Eukaryota</taxon>
        <taxon>Fungi</taxon>
        <taxon>Dikarya</taxon>
        <taxon>Ascomycota</taxon>
        <taxon>Pezizomycotina</taxon>
        <taxon>Sordariomycetes</taxon>
        <taxon>Hypocreomycetidae</taxon>
        <taxon>Glomerellales</taxon>
        <taxon>Glomerellaceae</taxon>
        <taxon>Colletotrichum</taxon>
        <taxon>Colletotrichum graminicola species complex</taxon>
    </lineage>
</organism>
<evidence type="ECO:0000313" key="3">
    <source>
        <dbReference type="Proteomes" id="UP001232148"/>
    </source>
</evidence>
<accession>A0AAD9H1F5</accession>
<gene>
    <name evidence="2" type="ORF">LX32DRAFT_311495</name>
</gene>
<dbReference type="Proteomes" id="UP001232148">
    <property type="component" value="Unassembled WGS sequence"/>
</dbReference>
<dbReference type="AlphaFoldDB" id="A0AAD9H1F5"/>
<dbReference type="EMBL" id="MU843208">
    <property type="protein sequence ID" value="KAK2020598.1"/>
    <property type="molecule type" value="Genomic_DNA"/>
</dbReference>
<sequence>MDGFRALTGAGSPNAGRRANQVPGPSHRGAAVGSLAGVDISQRCRPEVFLRVETQMNPPPPPAR</sequence>
<keyword evidence="3" id="KW-1185">Reference proteome</keyword>
<evidence type="ECO:0000313" key="2">
    <source>
        <dbReference type="EMBL" id="KAK2020598.1"/>
    </source>
</evidence>
<feature type="region of interest" description="Disordered" evidence="1">
    <location>
        <begin position="1"/>
        <end position="38"/>
    </location>
</feature>